<dbReference type="RefSeq" id="WP_030259845.1">
    <property type="nucleotide sequence ID" value="NZ_JBHEZZ010000004.1"/>
</dbReference>
<dbReference type="EMBL" id="JBHEZZ010000004">
    <property type="protein sequence ID" value="MFC1401518.1"/>
    <property type="molecule type" value="Genomic_DNA"/>
</dbReference>
<reference evidence="1 2" key="1">
    <citation type="submission" date="2024-09" db="EMBL/GenBank/DDBJ databases">
        <authorList>
            <person name="Lee S.D."/>
        </authorList>
    </citation>
    <scope>NUCLEOTIDE SEQUENCE [LARGE SCALE GENOMIC DNA]</scope>
    <source>
        <strain evidence="1 2">N1-5</strain>
    </source>
</reference>
<dbReference type="PANTHER" id="PTHR37943:SF1">
    <property type="entry name" value="PROTEIN VES"/>
    <property type="match status" value="1"/>
</dbReference>
<dbReference type="CDD" id="cd20293">
    <property type="entry name" value="cupin_HutD_N"/>
    <property type="match status" value="1"/>
</dbReference>
<dbReference type="Proteomes" id="UP001592528">
    <property type="component" value="Unassembled WGS sequence"/>
</dbReference>
<evidence type="ECO:0000313" key="2">
    <source>
        <dbReference type="Proteomes" id="UP001592528"/>
    </source>
</evidence>
<gene>
    <name evidence="1" type="ORF">ACEZDJ_09475</name>
</gene>
<proteinExistence type="predicted"/>
<dbReference type="InterPro" id="IPR014710">
    <property type="entry name" value="RmlC-like_jellyroll"/>
</dbReference>
<accession>A0ABV6UJ77</accession>
<dbReference type="Pfam" id="PF05962">
    <property type="entry name" value="HutD"/>
    <property type="match status" value="1"/>
</dbReference>
<dbReference type="SUPFAM" id="SSF51182">
    <property type="entry name" value="RmlC-like cupins"/>
    <property type="match status" value="1"/>
</dbReference>
<name>A0ABV6UJ77_9ACTN</name>
<dbReference type="InterPro" id="IPR010282">
    <property type="entry name" value="Uncharacterised_HutD/Ves"/>
</dbReference>
<evidence type="ECO:0000313" key="1">
    <source>
        <dbReference type="EMBL" id="MFC1401518.1"/>
    </source>
</evidence>
<dbReference type="Gene3D" id="2.60.120.10">
    <property type="entry name" value="Jelly Rolls"/>
    <property type="match status" value="1"/>
</dbReference>
<protein>
    <submittedName>
        <fullName evidence="1">HutD family protein</fullName>
    </submittedName>
</protein>
<keyword evidence="2" id="KW-1185">Reference proteome</keyword>
<sequence>MAGVSGVTVLRAAEREAAPWKNGGGVTREVAAHPEGSGLDGFHWRVSLADVARGGPFSAFSGVDRVITVVRGAGMVLTVDGIEHRIDQRYRPFAFPGDADTDCRLLQGPLLDFNVMTRRDRTSARVDIVTGRTVLSGPDTLVVLLDGTAGLEHEGVELGALDAVRLVGGAGDVLDLHGTAAVLVFTPAGADG</sequence>
<dbReference type="PANTHER" id="PTHR37943">
    <property type="entry name" value="PROTEIN VES"/>
    <property type="match status" value="1"/>
</dbReference>
<dbReference type="InterPro" id="IPR011051">
    <property type="entry name" value="RmlC_Cupin_sf"/>
</dbReference>
<comment type="caution">
    <text evidence="1">The sequence shown here is derived from an EMBL/GenBank/DDBJ whole genome shotgun (WGS) entry which is preliminary data.</text>
</comment>
<organism evidence="1 2">
    <name type="scientific">Streptacidiphilus cavernicola</name>
    <dbReference type="NCBI Taxonomy" id="3342716"/>
    <lineage>
        <taxon>Bacteria</taxon>
        <taxon>Bacillati</taxon>
        <taxon>Actinomycetota</taxon>
        <taxon>Actinomycetes</taxon>
        <taxon>Kitasatosporales</taxon>
        <taxon>Streptomycetaceae</taxon>
        <taxon>Streptacidiphilus</taxon>
    </lineage>
</organism>